<reference evidence="11" key="2">
    <citation type="submission" date="2015-01" db="EMBL/GenBank/DDBJ databases">
        <title>Evolutionary Origins and Diversification of the Mycorrhizal Mutualists.</title>
        <authorList>
            <consortium name="DOE Joint Genome Institute"/>
            <consortium name="Mycorrhizal Genomics Consortium"/>
            <person name="Kohler A."/>
            <person name="Kuo A."/>
            <person name="Nagy L.G."/>
            <person name="Floudas D."/>
            <person name="Copeland A."/>
            <person name="Barry K.W."/>
            <person name="Cichocki N."/>
            <person name="Veneault-Fourrey C."/>
            <person name="LaButti K."/>
            <person name="Lindquist E.A."/>
            <person name="Lipzen A."/>
            <person name="Lundell T."/>
            <person name="Morin E."/>
            <person name="Murat C."/>
            <person name="Riley R."/>
            <person name="Ohm R."/>
            <person name="Sun H."/>
            <person name="Tunlid A."/>
            <person name="Henrissat B."/>
            <person name="Grigoriev I.V."/>
            <person name="Hibbett D.S."/>
            <person name="Martin F."/>
        </authorList>
    </citation>
    <scope>NUCLEOTIDE SEQUENCE [LARGE SCALE GENOMIC DNA]</scope>
    <source>
        <strain evidence="11">h7</strain>
    </source>
</reference>
<dbReference type="AlphaFoldDB" id="A0A0C3CJY0"/>
<evidence type="ECO:0000256" key="2">
    <source>
        <dbReference type="ARBA" id="ARBA00012725"/>
    </source>
</evidence>
<dbReference type="PROSITE" id="PS01287">
    <property type="entry name" value="RTC"/>
    <property type="match status" value="1"/>
</dbReference>
<feature type="domain" description="RNA 3'-terminal phosphate cyclase insert" evidence="9">
    <location>
        <begin position="193"/>
        <end position="312"/>
    </location>
</feature>
<reference evidence="10 11" key="1">
    <citation type="submission" date="2014-04" db="EMBL/GenBank/DDBJ databases">
        <authorList>
            <consortium name="DOE Joint Genome Institute"/>
            <person name="Kuo A."/>
            <person name="Gay G."/>
            <person name="Dore J."/>
            <person name="Kohler A."/>
            <person name="Nagy L.G."/>
            <person name="Floudas D."/>
            <person name="Copeland A."/>
            <person name="Barry K.W."/>
            <person name="Cichocki N."/>
            <person name="Veneault-Fourrey C."/>
            <person name="LaButti K."/>
            <person name="Lindquist E.A."/>
            <person name="Lipzen A."/>
            <person name="Lundell T."/>
            <person name="Morin E."/>
            <person name="Murat C."/>
            <person name="Sun H."/>
            <person name="Tunlid A."/>
            <person name="Henrissat B."/>
            <person name="Grigoriev I.V."/>
            <person name="Hibbett D.S."/>
            <person name="Martin F."/>
            <person name="Nordberg H.P."/>
            <person name="Cantor M.N."/>
            <person name="Hua S.X."/>
        </authorList>
    </citation>
    <scope>NUCLEOTIDE SEQUENCE [LARGE SCALE GENOMIC DNA]</scope>
    <source>
        <strain evidence="11">h7</strain>
    </source>
</reference>
<dbReference type="InterPro" id="IPR013791">
    <property type="entry name" value="RNA3'-term_phos_cycl_insert"/>
</dbReference>
<evidence type="ECO:0000256" key="1">
    <source>
        <dbReference type="ARBA" id="ARBA00009206"/>
    </source>
</evidence>
<dbReference type="InterPro" id="IPR017770">
    <property type="entry name" value="RNA3'_term_phos_cyc_type_1"/>
</dbReference>
<dbReference type="Pfam" id="PF05189">
    <property type="entry name" value="RTC_insert"/>
    <property type="match status" value="1"/>
</dbReference>
<proteinExistence type="inferred from homology"/>
<dbReference type="Pfam" id="PF01137">
    <property type="entry name" value="RTC"/>
    <property type="match status" value="1"/>
</dbReference>
<comment type="similarity">
    <text evidence="1">Belongs to the RNA 3'-terminal cyclase family. Type 1 subfamily.</text>
</comment>
<feature type="binding site" evidence="7">
    <location>
        <position position="103"/>
    </location>
    <ligand>
        <name>ATP</name>
        <dbReference type="ChEBI" id="CHEBI:30616"/>
    </ligand>
</feature>
<evidence type="ECO:0000259" key="8">
    <source>
        <dbReference type="Pfam" id="PF01137"/>
    </source>
</evidence>
<dbReference type="Proteomes" id="UP000053424">
    <property type="component" value="Unassembled WGS sequence"/>
</dbReference>
<evidence type="ECO:0000256" key="6">
    <source>
        <dbReference type="PIRSR" id="PIRSR005378-1"/>
    </source>
</evidence>
<dbReference type="STRING" id="686832.A0A0C3CJY0"/>
<dbReference type="InterPro" id="IPR013792">
    <property type="entry name" value="RNA3'P_cycl/enolpyr_Trfase_a/b"/>
</dbReference>
<dbReference type="EMBL" id="KN831768">
    <property type="protein sequence ID" value="KIM49015.1"/>
    <property type="molecule type" value="Genomic_DNA"/>
</dbReference>
<evidence type="ECO:0000256" key="3">
    <source>
        <dbReference type="ARBA" id="ARBA00022598"/>
    </source>
</evidence>
<dbReference type="Gene3D" id="3.65.10.20">
    <property type="entry name" value="RNA 3'-terminal phosphate cyclase domain"/>
    <property type="match status" value="1"/>
</dbReference>
<evidence type="ECO:0000313" key="11">
    <source>
        <dbReference type="Proteomes" id="UP000053424"/>
    </source>
</evidence>
<feature type="active site" description="Tele-AMP-histidine intermediate" evidence="6">
    <location>
        <position position="349"/>
    </location>
</feature>
<evidence type="ECO:0000313" key="10">
    <source>
        <dbReference type="EMBL" id="KIM49015.1"/>
    </source>
</evidence>
<keyword evidence="11" id="KW-1185">Reference proteome</keyword>
<dbReference type="GO" id="GO:0005634">
    <property type="term" value="C:nucleus"/>
    <property type="evidence" value="ECO:0007669"/>
    <property type="project" value="TreeGrafter"/>
</dbReference>
<evidence type="ECO:0000256" key="7">
    <source>
        <dbReference type="PIRSR" id="PIRSR005378-2"/>
    </source>
</evidence>
<dbReference type="GO" id="GO:0005524">
    <property type="term" value="F:ATP binding"/>
    <property type="evidence" value="ECO:0007669"/>
    <property type="project" value="UniProtKB-KW"/>
</dbReference>
<sequence>MASILIDGSVLEGGGQILRNSVSLSALLSKPVSIHQIRNNRTPPGLKNQHRTGIELAARISSAKLTGAKNGSREIEFVPGTINLPNHYTADTVTAGSITLLLQIALPLLLFAPKPVQASTLTLLGGTNATMAPQVDYTKHVFLPFLRRHFGIENVNLSIHKRGYFPRGGGEVSLRVVPFAGQDQKLRPCRLMQRGKVKWIAGVAHYAGLHAKVGKGMVAGATQRLAAAGFGLGKQRKTHNETTVEHPERNDIPVSISCTREPNNLTKGAGSGIVLWAELEGGGFIGGSAVGTKNVSPEEVGEEAAEELIKGLQEDGCVDEWLQDQIIIFMALADGQSEVRCGTAGLSLHTRTAIWVAERLTEAKFEIEEEESGHTIIRCQGIGYTMPRIPDTEKGTCQSS</sequence>
<feature type="domain" description="RNA 3'-terminal phosphate cyclase" evidence="8">
    <location>
        <begin position="11"/>
        <end position="367"/>
    </location>
</feature>
<dbReference type="GO" id="GO:0006396">
    <property type="term" value="P:RNA processing"/>
    <property type="evidence" value="ECO:0007669"/>
    <property type="project" value="InterPro"/>
</dbReference>
<dbReference type="SUPFAM" id="SSF55205">
    <property type="entry name" value="EPT/RTPC-like"/>
    <property type="match status" value="2"/>
</dbReference>
<dbReference type="SUPFAM" id="SSF52913">
    <property type="entry name" value="RNA 3'-terminal phosphate cyclase, RPTC, insert domain"/>
    <property type="match status" value="1"/>
</dbReference>
<dbReference type="InterPro" id="IPR020719">
    <property type="entry name" value="RNA3'_term_phos_cycl-like_CS"/>
</dbReference>
<dbReference type="PANTHER" id="PTHR11096">
    <property type="entry name" value="RNA 3' TERMINAL PHOSPHATE CYCLASE"/>
    <property type="match status" value="1"/>
</dbReference>
<evidence type="ECO:0000256" key="5">
    <source>
        <dbReference type="ARBA" id="ARBA00024481"/>
    </source>
</evidence>
<evidence type="ECO:0000259" key="9">
    <source>
        <dbReference type="Pfam" id="PF05189"/>
    </source>
</evidence>
<dbReference type="PANTHER" id="PTHR11096:SF0">
    <property type="entry name" value="RNA 3'-TERMINAL PHOSPHATE CYCLASE"/>
    <property type="match status" value="1"/>
</dbReference>
<evidence type="ECO:0000256" key="4">
    <source>
        <dbReference type="ARBA" id="ARBA00022741"/>
    </source>
</evidence>
<comment type="catalytic activity">
    <reaction evidence="5">
        <text>a 3'-end 3'-phospho-ribonucleotide-RNA + ATP = a 3'-end 2',3'-cyclophospho-ribonucleotide-RNA + AMP + diphosphate</text>
        <dbReference type="Rhea" id="RHEA:23976"/>
        <dbReference type="Rhea" id="RHEA-COMP:10463"/>
        <dbReference type="Rhea" id="RHEA-COMP:10464"/>
        <dbReference type="ChEBI" id="CHEBI:30616"/>
        <dbReference type="ChEBI" id="CHEBI:33019"/>
        <dbReference type="ChEBI" id="CHEBI:83062"/>
        <dbReference type="ChEBI" id="CHEBI:83064"/>
        <dbReference type="ChEBI" id="CHEBI:456215"/>
        <dbReference type="EC" id="6.5.1.4"/>
    </reaction>
</comment>
<dbReference type="EC" id="6.5.1.4" evidence="2"/>
<protein>
    <recommendedName>
        <fullName evidence="2">RNA 3'-terminal-phosphate cyclase (ATP)</fullName>
        <ecNumber evidence="2">6.5.1.4</ecNumber>
    </recommendedName>
</protein>
<dbReference type="PIRSF" id="PIRSF005378">
    <property type="entry name" value="RNA3'_term_phos_cycl_euk"/>
    <property type="match status" value="1"/>
</dbReference>
<dbReference type="InterPro" id="IPR023797">
    <property type="entry name" value="RNA3'_phos_cyclase_dom"/>
</dbReference>
<gene>
    <name evidence="10" type="ORF">M413DRAFT_438174</name>
</gene>
<keyword evidence="4 7" id="KW-0547">Nucleotide-binding</keyword>
<keyword evidence="3" id="KW-0436">Ligase</keyword>
<dbReference type="Gene3D" id="3.30.360.20">
    <property type="entry name" value="RNA 3'-terminal phosphate cyclase, insert domain"/>
    <property type="match status" value="1"/>
</dbReference>
<name>A0A0C3CJY0_HEBCY</name>
<dbReference type="InterPro" id="IPR036553">
    <property type="entry name" value="RPTC_insert"/>
</dbReference>
<organism evidence="10 11">
    <name type="scientific">Hebeloma cylindrosporum</name>
    <dbReference type="NCBI Taxonomy" id="76867"/>
    <lineage>
        <taxon>Eukaryota</taxon>
        <taxon>Fungi</taxon>
        <taxon>Dikarya</taxon>
        <taxon>Basidiomycota</taxon>
        <taxon>Agaricomycotina</taxon>
        <taxon>Agaricomycetes</taxon>
        <taxon>Agaricomycetidae</taxon>
        <taxon>Agaricales</taxon>
        <taxon>Agaricineae</taxon>
        <taxon>Hymenogastraceae</taxon>
        <taxon>Hebeloma</taxon>
    </lineage>
</organism>
<dbReference type="GO" id="GO:0003963">
    <property type="term" value="F:RNA-3'-phosphate cyclase activity"/>
    <property type="evidence" value="ECO:0007669"/>
    <property type="project" value="UniProtKB-EC"/>
</dbReference>
<keyword evidence="7" id="KW-0067">ATP-binding</keyword>
<dbReference type="InterPro" id="IPR037136">
    <property type="entry name" value="RNA3'_phos_cyclase_dom_sf"/>
</dbReference>
<dbReference type="HOGENOM" id="CLU_027882_0_0_1"/>
<accession>A0A0C3CJY0</accession>
<dbReference type="OrthoDB" id="25029at2759"/>
<dbReference type="NCBIfam" id="TIGR03399">
    <property type="entry name" value="RNA_3prim_cycl"/>
    <property type="match status" value="1"/>
</dbReference>
<dbReference type="InterPro" id="IPR000228">
    <property type="entry name" value="RNA3'_term_phos_cyc"/>
</dbReference>